<dbReference type="Proteomes" id="UP000324996">
    <property type="component" value="Unassembled WGS sequence"/>
</dbReference>
<evidence type="ECO:0000313" key="2">
    <source>
        <dbReference type="EMBL" id="GER03500.1"/>
    </source>
</evidence>
<keyword evidence="1" id="KW-1133">Transmembrane helix</keyword>
<dbReference type="SUPFAM" id="SSF55961">
    <property type="entry name" value="Bet v1-like"/>
    <property type="match status" value="1"/>
</dbReference>
<keyword evidence="3" id="KW-1185">Reference proteome</keyword>
<dbReference type="InterPro" id="IPR023393">
    <property type="entry name" value="START-like_dom_sf"/>
</dbReference>
<keyword evidence="1" id="KW-0812">Transmembrane</keyword>
<dbReference type="PANTHER" id="PTHR38588">
    <property type="entry name" value="BLL0334 PROTEIN"/>
    <property type="match status" value="1"/>
</dbReference>
<sequence>MKLSGETVIKAPRAIVWDALNDETLLIECIPGCEALERISDDELAAAITAKVGPVTAKFKGEVRLENVNPPLSYTLIGQGKGAAGFARGRADVALHALSDDQTRLDWSAEASIGGKLAQMGARLIDSTAKKYAEGFFGSFSALTEDRAAQAREAEALEAQTRAVEDAAQAETVEDQPSSAKLEPKLRPGLSSWIWVSVLLLLILAVLYAYGA</sequence>
<feature type="transmembrane region" description="Helical" evidence="1">
    <location>
        <begin position="190"/>
        <end position="210"/>
    </location>
</feature>
<dbReference type="EMBL" id="BKCN01000004">
    <property type="protein sequence ID" value="GER03500.1"/>
    <property type="molecule type" value="Genomic_DNA"/>
</dbReference>
<evidence type="ECO:0000313" key="3">
    <source>
        <dbReference type="Proteomes" id="UP000324996"/>
    </source>
</evidence>
<dbReference type="CDD" id="cd05018">
    <property type="entry name" value="CoxG"/>
    <property type="match status" value="1"/>
</dbReference>
<dbReference type="Gene3D" id="3.30.530.20">
    <property type="match status" value="1"/>
</dbReference>
<dbReference type="RefSeq" id="WP_042084683.1">
    <property type="nucleotide sequence ID" value="NZ_BKCN01000004.1"/>
</dbReference>
<proteinExistence type="predicted"/>
<dbReference type="Pfam" id="PF06240">
    <property type="entry name" value="COXG"/>
    <property type="match status" value="1"/>
</dbReference>
<organism evidence="2 3">
    <name type="scientific">Iodidimonas nitroreducens</name>
    <dbReference type="NCBI Taxonomy" id="1236968"/>
    <lineage>
        <taxon>Bacteria</taxon>
        <taxon>Pseudomonadati</taxon>
        <taxon>Pseudomonadota</taxon>
        <taxon>Alphaproteobacteria</taxon>
        <taxon>Iodidimonadales</taxon>
        <taxon>Iodidimonadaceae</taxon>
        <taxon>Iodidimonas</taxon>
    </lineage>
</organism>
<keyword evidence="1" id="KW-0472">Membrane</keyword>
<dbReference type="PANTHER" id="PTHR38588:SF1">
    <property type="entry name" value="BLL0334 PROTEIN"/>
    <property type="match status" value="1"/>
</dbReference>
<evidence type="ECO:0008006" key="4">
    <source>
        <dbReference type="Google" id="ProtNLM"/>
    </source>
</evidence>
<accession>A0A5A7N7Y7</accession>
<protein>
    <recommendedName>
        <fullName evidence="4">Carbon monoxide dehydrogenase subunit G</fullName>
    </recommendedName>
</protein>
<comment type="caution">
    <text evidence="2">The sequence shown here is derived from an EMBL/GenBank/DDBJ whole genome shotgun (WGS) entry which is preliminary data.</text>
</comment>
<name>A0A5A7N7Y7_9PROT</name>
<dbReference type="InterPro" id="IPR010419">
    <property type="entry name" value="CO_DH_gsu"/>
</dbReference>
<gene>
    <name evidence="2" type="ORF">JCM17846_11820</name>
</gene>
<evidence type="ECO:0000256" key="1">
    <source>
        <dbReference type="SAM" id="Phobius"/>
    </source>
</evidence>
<dbReference type="AlphaFoldDB" id="A0A5A7N7Y7"/>
<reference evidence="2 3" key="1">
    <citation type="submission" date="2019-09" db="EMBL/GenBank/DDBJ databases">
        <title>NBRP : Genome information of microbial organism related human and environment.</title>
        <authorList>
            <person name="Hattori M."/>
            <person name="Oshima K."/>
            <person name="Inaba H."/>
            <person name="Suda W."/>
            <person name="Sakamoto M."/>
            <person name="Iino T."/>
            <person name="Kitahara M."/>
            <person name="Oshida Y."/>
            <person name="Iida T."/>
            <person name="Kudo T."/>
            <person name="Itoh T."/>
            <person name="Ohkuma M."/>
        </authorList>
    </citation>
    <scope>NUCLEOTIDE SEQUENCE [LARGE SCALE GENOMIC DNA]</scope>
    <source>
        <strain evidence="2 3">Q-1</strain>
    </source>
</reference>